<reference evidence="1" key="1">
    <citation type="submission" date="2014-11" db="EMBL/GenBank/DDBJ databases">
        <authorList>
            <person name="Amaro Gonzalez C."/>
        </authorList>
    </citation>
    <scope>NUCLEOTIDE SEQUENCE</scope>
</reference>
<sequence length="14" mass="1565">MSAASAWVEKRLCL</sequence>
<name>A0A0E9XVE0_ANGAN</name>
<organism evidence="1">
    <name type="scientific">Anguilla anguilla</name>
    <name type="common">European freshwater eel</name>
    <name type="synonym">Muraena anguilla</name>
    <dbReference type="NCBI Taxonomy" id="7936"/>
    <lineage>
        <taxon>Eukaryota</taxon>
        <taxon>Metazoa</taxon>
        <taxon>Chordata</taxon>
        <taxon>Craniata</taxon>
        <taxon>Vertebrata</taxon>
        <taxon>Euteleostomi</taxon>
        <taxon>Actinopterygii</taxon>
        <taxon>Neopterygii</taxon>
        <taxon>Teleostei</taxon>
        <taxon>Anguilliformes</taxon>
        <taxon>Anguillidae</taxon>
        <taxon>Anguilla</taxon>
    </lineage>
</organism>
<reference evidence="1" key="2">
    <citation type="journal article" date="2015" name="Fish Shellfish Immunol.">
        <title>Early steps in the European eel (Anguilla anguilla)-Vibrio vulnificus interaction in the gills: Role of the RtxA13 toxin.</title>
        <authorList>
            <person name="Callol A."/>
            <person name="Pajuelo D."/>
            <person name="Ebbesson L."/>
            <person name="Teles M."/>
            <person name="MacKenzie S."/>
            <person name="Amaro C."/>
        </authorList>
    </citation>
    <scope>NUCLEOTIDE SEQUENCE</scope>
</reference>
<dbReference type="EMBL" id="GBXM01002216">
    <property type="protein sequence ID" value="JAI06362.1"/>
    <property type="molecule type" value="Transcribed_RNA"/>
</dbReference>
<protein>
    <submittedName>
        <fullName evidence="1">Uncharacterized protein</fullName>
    </submittedName>
</protein>
<accession>A0A0E9XVE0</accession>
<evidence type="ECO:0000313" key="1">
    <source>
        <dbReference type="EMBL" id="JAI06362.1"/>
    </source>
</evidence>
<proteinExistence type="predicted"/>